<feature type="compositionally biased region" description="Basic and acidic residues" evidence="1">
    <location>
        <begin position="248"/>
        <end position="258"/>
    </location>
</feature>
<evidence type="ECO:0000256" key="2">
    <source>
        <dbReference type="SAM" id="Phobius"/>
    </source>
</evidence>
<feature type="transmembrane region" description="Helical" evidence="2">
    <location>
        <begin position="892"/>
        <end position="917"/>
    </location>
</feature>
<dbReference type="OrthoDB" id="6499973at2759"/>
<evidence type="ECO:0000313" key="4">
    <source>
        <dbReference type="Proteomes" id="UP000272942"/>
    </source>
</evidence>
<name>A0A183A553_9TREM</name>
<dbReference type="EMBL" id="UZAN01039408">
    <property type="protein sequence ID" value="VDP65384.1"/>
    <property type="molecule type" value="Genomic_DNA"/>
</dbReference>
<reference evidence="3 4" key="2">
    <citation type="submission" date="2018-11" db="EMBL/GenBank/DDBJ databases">
        <authorList>
            <consortium name="Pathogen Informatics"/>
        </authorList>
    </citation>
    <scope>NUCLEOTIDE SEQUENCE [LARGE SCALE GENOMIC DNA]</scope>
    <source>
        <strain evidence="3 4">Egypt</strain>
    </source>
</reference>
<protein>
    <submittedName>
        <fullName evidence="5">MFS domain-containing protein</fullName>
    </submittedName>
</protein>
<dbReference type="AlphaFoldDB" id="A0A183A553"/>
<evidence type="ECO:0000313" key="3">
    <source>
        <dbReference type="EMBL" id="VDP65384.1"/>
    </source>
</evidence>
<feature type="transmembrane region" description="Helical" evidence="2">
    <location>
        <begin position="86"/>
        <end position="107"/>
    </location>
</feature>
<keyword evidence="4" id="KW-1185">Reference proteome</keyword>
<keyword evidence="2" id="KW-1133">Transmembrane helix</keyword>
<feature type="region of interest" description="Disordered" evidence="1">
    <location>
        <begin position="320"/>
        <end position="364"/>
    </location>
</feature>
<dbReference type="PANTHER" id="PTHR11360:SF284">
    <property type="entry name" value="EG:103B4.3 PROTEIN-RELATED"/>
    <property type="match status" value="1"/>
</dbReference>
<proteinExistence type="predicted"/>
<dbReference type="Proteomes" id="UP000272942">
    <property type="component" value="Unassembled WGS sequence"/>
</dbReference>
<keyword evidence="2" id="KW-0812">Transmembrane</keyword>
<dbReference type="SUPFAM" id="SSF103473">
    <property type="entry name" value="MFS general substrate transporter"/>
    <property type="match status" value="2"/>
</dbReference>
<dbReference type="WBParaSite" id="ECPE_0000208801-mRNA-1">
    <property type="protein sequence ID" value="ECPE_0000208801-mRNA-1"/>
    <property type="gene ID" value="ECPE_0000208801"/>
</dbReference>
<organism evidence="5">
    <name type="scientific">Echinostoma caproni</name>
    <dbReference type="NCBI Taxonomy" id="27848"/>
    <lineage>
        <taxon>Eukaryota</taxon>
        <taxon>Metazoa</taxon>
        <taxon>Spiralia</taxon>
        <taxon>Lophotrochozoa</taxon>
        <taxon>Platyhelminthes</taxon>
        <taxon>Trematoda</taxon>
        <taxon>Digenea</taxon>
        <taxon>Plagiorchiida</taxon>
        <taxon>Echinostomata</taxon>
        <taxon>Echinostomatoidea</taxon>
        <taxon>Echinostomatidae</taxon>
        <taxon>Echinostoma</taxon>
    </lineage>
</organism>
<keyword evidence="2" id="KW-0472">Membrane</keyword>
<feature type="transmembrane region" description="Helical" evidence="2">
    <location>
        <begin position="127"/>
        <end position="147"/>
    </location>
</feature>
<feature type="transmembrane region" description="Helical" evidence="2">
    <location>
        <begin position="55"/>
        <end position="74"/>
    </location>
</feature>
<feature type="compositionally biased region" description="Polar residues" evidence="1">
    <location>
        <begin position="337"/>
        <end position="355"/>
    </location>
</feature>
<dbReference type="InterPro" id="IPR036259">
    <property type="entry name" value="MFS_trans_sf"/>
</dbReference>
<dbReference type="PANTHER" id="PTHR11360">
    <property type="entry name" value="MONOCARBOXYLATE TRANSPORTER"/>
    <property type="match status" value="1"/>
</dbReference>
<dbReference type="Gene3D" id="1.20.1250.20">
    <property type="entry name" value="MFS general substrate transporter like domains"/>
    <property type="match status" value="2"/>
</dbReference>
<feature type="transmembrane region" description="Helical" evidence="2">
    <location>
        <begin position="929"/>
        <end position="956"/>
    </location>
</feature>
<sequence>MIIRSFSQRVRATAFIDRLDVTSQSTPDYQSITIIVHSFASPVVAGLINRFGCRLVAIFGGLLASAALFISSFATNMDFLLCTFGVLAGASFGLFHLPAMISVNLYFNRRRAMANGIAVVYHWSNTFIIFAGLLLHCVALACLYRPLLPVVKLCGVNTQSVPEGLDDLIAEELNSCFFTSNGYIRSAAAFASNGRISQPLVEVDEPMETKALSRNEITGFSDKEAHDANSIQPIKSNEKKMQMSSDLHQSEDECESNRGSRSLAFPQTTSPVNLIRTDSNKSALSAPIVVPACVSDEEHNEQTVYIEEQEDICNEKIEQPLLVDKEEDTQKTETETSLNLENQASDRCQSNSENQQSKEKNRPAGLSITLTETSGLIDAPLIKNQTGLETKIVPFGSSSHVSCILSTPCLGGFYGYADRNSGIVLRSPIGHQGNRLRHPVRNISSRNRYRLQQQSSPGNNPISPNAQSFSSRLRKNLSGIPTIEEGHVLEHVSTNATDQATADHTLGVADSARDYSSSITVAGITKEFVRRHQLRGSPSIISGALHQSAFSGLTTSALKIELVRMDDKPAVVVLPHPDVSIRDYSRPMYRSDIFYSGNVDPALAMATCTPTMQKRPRGVGSQSRLPELFASAFSLRPDNMSRRMSVTRQDAAARVPLSVDPETTLWNSQPNWYESYLISLTRIPVGPVDYTEHPGIRNPCNWNDCCGLFRLCCGNPENVIDDAGSVQPISICDCCLTCIRRLRDCRFPLGRSWSKSDVKQFKKDERESSGYSNKFDAAGDVVSETASNTVTRQTKCHRGLCVNKSFMDILKNMTDLQLIRNKGYRLAFIANFFAILGRDAVIFHLATEALRESPVRSLDWVQGICELGTYVPLIYVTDFAVQNGIPANMCSYLISIMGLVSIVGRLSFAWIIGLFGIRPIIVQTITSSLLGLLIALMPLFVTFSSQATAFGLMGLLSGPLASLSTIILCDLVGVDALTTAVGLVTLSRGLSSVLGAPLAGTFCKRE</sequence>
<dbReference type="InterPro" id="IPR050327">
    <property type="entry name" value="Proton-linked_MCT"/>
</dbReference>
<gene>
    <name evidence="3" type="ORF">ECPE_LOCUS2088</name>
</gene>
<accession>A0A183A553</accession>
<reference evidence="5" key="1">
    <citation type="submission" date="2016-06" db="UniProtKB">
        <authorList>
            <consortium name="WormBaseParasite"/>
        </authorList>
    </citation>
    <scope>IDENTIFICATION</scope>
</reference>
<feature type="region of interest" description="Disordered" evidence="1">
    <location>
        <begin position="218"/>
        <end position="273"/>
    </location>
</feature>
<feature type="compositionally biased region" description="Polar residues" evidence="1">
    <location>
        <begin position="259"/>
        <end position="273"/>
    </location>
</feature>
<dbReference type="GO" id="GO:0008028">
    <property type="term" value="F:monocarboxylic acid transmembrane transporter activity"/>
    <property type="evidence" value="ECO:0007669"/>
    <property type="project" value="TreeGrafter"/>
</dbReference>
<evidence type="ECO:0000256" key="1">
    <source>
        <dbReference type="SAM" id="MobiDB-lite"/>
    </source>
</evidence>
<evidence type="ECO:0000313" key="5">
    <source>
        <dbReference type="WBParaSite" id="ECPE_0000208801-mRNA-1"/>
    </source>
</evidence>